<keyword evidence="1" id="KW-1133">Transmembrane helix</keyword>
<feature type="transmembrane region" description="Helical" evidence="1">
    <location>
        <begin position="86"/>
        <end position="107"/>
    </location>
</feature>
<feature type="transmembrane region" description="Helical" evidence="1">
    <location>
        <begin position="223"/>
        <end position="248"/>
    </location>
</feature>
<feature type="transmembrane region" description="Helical" evidence="1">
    <location>
        <begin position="159"/>
        <end position="178"/>
    </location>
</feature>
<reference evidence="2" key="1">
    <citation type="journal article" date="2021" name="PeerJ">
        <title>Extensive microbial diversity within the chicken gut microbiome revealed by metagenomics and culture.</title>
        <authorList>
            <person name="Gilroy R."/>
            <person name="Ravi A."/>
            <person name="Getino M."/>
            <person name="Pursley I."/>
            <person name="Horton D.L."/>
            <person name="Alikhan N.F."/>
            <person name="Baker D."/>
            <person name="Gharbi K."/>
            <person name="Hall N."/>
            <person name="Watson M."/>
            <person name="Adriaenssens E.M."/>
            <person name="Foster-Nyarko E."/>
            <person name="Jarju S."/>
            <person name="Secka A."/>
            <person name="Antonio M."/>
            <person name="Oren A."/>
            <person name="Chaudhuri R.R."/>
            <person name="La Ragione R."/>
            <person name="Hildebrand F."/>
            <person name="Pallen M.J."/>
        </authorList>
    </citation>
    <scope>NUCLEOTIDE SEQUENCE</scope>
    <source>
        <strain evidence="2">CHK183-1962</strain>
    </source>
</reference>
<dbReference type="AlphaFoldDB" id="A0A9D1XH42"/>
<evidence type="ECO:0000256" key="1">
    <source>
        <dbReference type="SAM" id="Phobius"/>
    </source>
</evidence>
<sequence>MRQIRNILHRLLFPHWLFCILLIPVGFGMLLYSFLAVPENETVAYVSYGLSAYALVVLCLGIPRVIRFWKNVKANNLYVNRYFSDLQFRVKLSLYGSLSVNLLYAALQLGSGIYYHSAWFYALSGYYAILATMRFFLLKETRNGELGKNIFLEYLHYRLCGVLLLILTLALSVIAFYIVSQNRGFEHNEIITIAMATYTFFAFTMAVINLAKKKNRQSPVFSAVRCITMAAAVVSVLSLEASMISAFGREDQMFRKVMTASTGAAVCAAVLAMAVFMIVHSTGEIRKIKRKTAEESEK</sequence>
<feature type="transmembrane region" description="Helical" evidence="1">
    <location>
        <begin position="43"/>
        <end position="66"/>
    </location>
</feature>
<comment type="caution">
    <text evidence="2">The sequence shown here is derived from an EMBL/GenBank/DDBJ whole genome shotgun (WGS) entry which is preliminary data.</text>
</comment>
<feature type="transmembrane region" description="Helical" evidence="1">
    <location>
        <begin position="119"/>
        <end position="138"/>
    </location>
</feature>
<name>A0A9D1XH42_9FIRM</name>
<evidence type="ECO:0000313" key="2">
    <source>
        <dbReference type="EMBL" id="HIX77885.1"/>
    </source>
</evidence>
<dbReference type="EMBL" id="DXEK01000163">
    <property type="protein sequence ID" value="HIX77885.1"/>
    <property type="molecule type" value="Genomic_DNA"/>
</dbReference>
<organism evidence="2 3">
    <name type="scientific">Candidatus Fusicatenibacter merdavium</name>
    <dbReference type="NCBI Taxonomy" id="2838600"/>
    <lineage>
        <taxon>Bacteria</taxon>
        <taxon>Bacillati</taxon>
        <taxon>Bacillota</taxon>
        <taxon>Clostridia</taxon>
        <taxon>Lachnospirales</taxon>
        <taxon>Lachnospiraceae</taxon>
        <taxon>Fusicatenibacter</taxon>
    </lineage>
</organism>
<feature type="transmembrane region" description="Helical" evidence="1">
    <location>
        <begin position="190"/>
        <end position="211"/>
    </location>
</feature>
<feature type="transmembrane region" description="Helical" evidence="1">
    <location>
        <begin position="260"/>
        <end position="279"/>
    </location>
</feature>
<proteinExistence type="predicted"/>
<reference evidence="2" key="2">
    <citation type="submission" date="2021-04" db="EMBL/GenBank/DDBJ databases">
        <authorList>
            <person name="Gilroy R."/>
        </authorList>
    </citation>
    <scope>NUCLEOTIDE SEQUENCE</scope>
    <source>
        <strain evidence="2">CHK183-1962</strain>
    </source>
</reference>
<keyword evidence="1" id="KW-0472">Membrane</keyword>
<accession>A0A9D1XH42</accession>
<gene>
    <name evidence="2" type="ORF">H9734_09875</name>
</gene>
<evidence type="ECO:0000313" key="3">
    <source>
        <dbReference type="Proteomes" id="UP000886890"/>
    </source>
</evidence>
<protein>
    <submittedName>
        <fullName evidence="2">Uncharacterized protein</fullName>
    </submittedName>
</protein>
<keyword evidence="1" id="KW-0812">Transmembrane</keyword>
<feature type="transmembrane region" description="Helical" evidence="1">
    <location>
        <begin position="12"/>
        <end position="37"/>
    </location>
</feature>
<dbReference type="Proteomes" id="UP000886890">
    <property type="component" value="Unassembled WGS sequence"/>
</dbReference>